<name>A0ABX8B8U4_9BACT</name>
<evidence type="ECO:0000259" key="7">
    <source>
        <dbReference type="Pfam" id="PF00117"/>
    </source>
</evidence>
<evidence type="ECO:0000256" key="3">
    <source>
        <dbReference type="ARBA" id="ARBA00022749"/>
    </source>
</evidence>
<evidence type="ECO:0000256" key="1">
    <source>
        <dbReference type="ARBA" id="ARBA00022598"/>
    </source>
</evidence>
<keyword evidence="5" id="KW-0067">ATP-binding</keyword>
<keyword evidence="9" id="KW-1185">Reference proteome</keyword>
<dbReference type="InterPro" id="IPR017926">
    <property type="entry name" value="GATASE"/>
</dbReference>
<reference evidence="8 9" key="1">
    <citation type="submission" date="2021-03" db="EMBL/GenBank/DDBJ databases">
        <title>Genomic and phenotypic characterization of Chloracidobacterium isolates provides evidence for multiple species.</title>
        <authorList>
            <person name="Saini M.K."/>
            <person name="Costas A.M.G."/>
            <person name="Tank M."/>
            <person name="Bryant D.A."/>
        </authorList>
    </citation>
    <scope>NUCLEOTIDE SEQUENCE [LARGE SCALE GENOMIC DNA]</scope>
    <source>
        <strain evidence="8 9">BV2-C</strain>
    </source>
</reference>
<keyword evidence="3" id="KW-0332">GMP biosynthesis</keyword>
<evidence type="ECO:0000256" key="4">
    <source>
        <dbReference type="ARBA" id="ARBA00022755"/>
    </source>
</evidence>
<protein>
    <submittedName>
        <fullName evidence="8">Gamma-glutamyl-gamma-aminobutyrate hydrolase family protein</fullName>
    </submittedName>
</protein>
<evidence type="ECO:0000313" key="8">
    <source>
        <dbReference type="EMBL" id="QUW02099.1"/>
    </source>
</evidence>
<accession>A0ABX8B8U4</accession>
<evidence type="ECO:0000256" key="2">
    <source>
        <dbReference type="ARBA" id="ARBA00022741"/>
    </source>
</evidence>
<dbReference type="Proteomes" id="UP000676506">
    <property type="component" value="Chromosome 1"/>
</dbReference>
<dbReference type="PANTHER" id="PTHR11922">
    <property type="entry name" value="GMP SYNTHASE-RELATED"/>
    <property type="match status" value="1"/>
</dbReference>
<dbReference type="SUPFAM" id="SSF52317">
    <property type="entry name" value="Class I glutamine amidotransferase-like"/>
    <property type="match status" value="1"/>
</dbReference>
<keyword evidence="8" id="KW-0378">Hydrolase</keyword>
<sequence length="356" mass="40471">MARQWKDYCEFEPILQRIEYMRVLIVDNLIACTSDLSDKAKHEANFDAEAWVAEERKIAGFAMGNITQNINNLIVKPHWLVARLNELTDAKVADFDPDAVIISGTLRDFDLYHPSLIAKLESFLQRTTLPVLGICGGHQIMGQAFGARVVTLDGLNPWEKRTERMREYQYYLINVLRPQDPLFAGILTERGRRLPKNTLRVWQNHGLMLERVPLGFSLLAKSELTRNQIMVKRSDGQLLYGVQFHLEKSFEDWRKLPSPWEHRNESRDGRRMFENFLIEALKHRGKADLVIETPALLPPPAVQARPTYAVAATGQRFTNGHSHGPSVSAPPLGTSAVPESAEDYAEEYIADRLTGL</sequence>
<organism evidence="8 9">
    <name type="scientific">Chloracidobacterium validum</name>
    <dbReference type="NCBI Taxonomy" id="2821543"/>
    <lineage>
        <taxon>Bacteria</taxon>
        <taxon>Pseudomonadati</taxon>
        <taxon>Acidobacteriota</taxon>
        <taxon>Terriglobia</taxon>
        <taxon>Terriglobales</taxon>
        <taxon>Acidobacteriaceae</taxon>
        <taxon>Chloracidobacterium</taxon>
    </lineage>
</organism>
<dbReference type="RefSeq" id="WP_211427990.1">
    <property type="nucleotide sequence ID" value="NZ_CP072648.1"/>
</dbReference>
<dbReference type="PANTHER" id="PTHR11922:SF2">
    <property type="entry name" value="GMP SYNTHASE [GLUTAMINE-HYDROLYZING]"/>
    <property type="match status" value="1"/>
</dbReference>
<evidence type="ECO:0000256" key="5">
    <source>
        <dbReference type="ARBA" id="ARBA00022840"/>
    </source>
</evidence>
<keyword evidence="2" id="KW-0547">Nucleotide-binding</keyword>
<dbReference type="Gene3D" id="3.40.50.880">
    <property type="match status" value="1"/>
</dbReference>
<proteinExistence type="predicted"/>
<feature type="region of interest" description="Disordered" evidence="6">
    <location>
        <begin position="316"/>
        <end position="340"/>
    </location>
</feature>
<dbReference type="GO" id="GO:0016787">
    <property type="term" value="F:hydrolase activity"/>
    <property type="evidence" value="ECO:0007669"/>
    <property type="project" value="UniProtKB-KW"/>
</dbReference>
<gene>
    <name evidence="8" type="ORF">J8C06_06920</name>
</gene>
<dbReference type="EMBL" id="CP072648">
    <property type="protein sequence ID" value="QUW02099.1"/>
    <property type="molecule type" value="Genomic_DNA"/>
</dbReference>
<evidence type="ECO:0000256" key="6">
    <source>
        <dbReference type="SAM" id="MobiDB-lite"/>
    </source>
</evidence>
<dbReference type="InterPro" id="IPR029062">
    <property type="entry name" value="Class_I_gatase-like"/>
</dbReference>
<keyword evidence="4" id="KW-0658">Purine biosynthesis</keyword>
<feature type="domain" description="Glutamine amidotransferase" evidence="7">
    <location>
        <begin position="85"/>
        <end position="250"/>
    </location>
</feature>
<dbReference type="Pfam" id="PF00117">
    <property type="entry name" value="GATase"/>
    <property type="match status" value="1"/>
</dbReference>
<keyword evidence="1" id="KW-0436">Ligase</keyword>
<dbReference type="PROSITE" id="PS51273">
    <property type="entry name" value="GATASE_TYPE_1"/>
    <property type="match status" value="1"/>
</dbReference>
<evidence type="ECO:0000313" key="9">
    <source>
        <dbReference type="Proteomes" id="UP000676506"/>
    </source>
</evidence>